<dbReference type="EMBL" id="JAGGKC010000027">
    <property type="protein sequence ID" value="MBP1920290.1"/>
    <property type="molecule type" value="Genomic_DNA"/>
</dbReference>
<comment type="caution">
    <text evidence="1">The sequence shown here is derived from an EMBL/GenBank/DDBJ whole genome shotgun (WGS) entry which is preliminary data.</text>
</comment>
<name>A0ABS4G6T9_9CLOT</name>
<evidence type="ECO:0008006" key="3">
    <source>
        <dbReference type="Google" id="ProtNLM"/>
    </source>
</evidence>
<organism evidence="1 2">
    <name type="scientific">Youngiibacter multivorans</name>
    <dbReference type="NCBI Taxonomy" id="937251"/>
    <lineage>
        <taxon>Bacteria</taxon>
        <taxon>Bacillati</taxon>
        <taxon>Bacillota</taxon>
        <taxon>Clostridia</taxon>
        <taxon>Eubacteriales</taxon>
        <taxon>Clostridiaceae</taxon>
        <taxon>Youngiibacter</taxon>
    </lineage>
</organism>
<dbReference type="InterPro" id="IPR027417">
    <property type="entry name" value="P-loop_NTPase"/>
</dbReference>
<dbReference type="Proteomes" id="UP001519271">
    <property type="component" value="Unassembled WGS sequence"/>
</dbReference>
<evidence type="ECO:0000313" key="2">
    <source>
        <dbReference type="Proteomes" id="UP001519271"/>
    </source>
</evidence>
<sequence length="254" mass="29780">MVHCGVLTSGHTELSLKIANLDIVSAKEISSTFNFSQYKYVFIDESHRFYKSQFEIVVKKTIEQNLWTVFSYDKNQTLSKAERKADIATAISKLPNYSEFKLSNKVRSNPEIASFIRKLMNLHAGESFECYPSVDIRYARDEEEAKLFINEFKRLKYTFINYTSSRYCRCSHDVYRSLYNTHYVIGQEFDNVLMVMDNIFNYNSEGKLVGKEHPNPDYIYRQLLFQGLTRVREKLAIVVVRNDELFSNILTILN</sequence>
<protein>
    <recommendedName>
        <fullName evidence="3">DUF2075 domain-containing protein</fullName>
    </recommendedName>
</protein>
<proteinExistence type="predicted"/>
<accession>A0ABS4G6T9</accession>
<reference evidence="1 2" key="1">
    <citation type="submission" date="2021-03" db="EMBL/GenBank/DDBJ databases">
        <title>Genomic Encyclopedia of Type Strains, Phase IV (KMG-IV): sequencing the most valuable type-strain genomes for metagenomic binning, comparative biology and taxonomic classification.</title>
        <authorList>
            <person name="Goeker M."/>
        </authorList>
    </citation>
    <scope>NUCLEOTIDE SEQUENCE [LARGE SCALE GENOMIC DNA]</scope>
    <source>
        <strain evidence="1 2">DSM 6139</strain>
    </source>
</reference>
<gene>
    <name evidence="1" type="ORF">J2Z34_002801</name>
</gene>
<keyword evidence="2" id="KW-1185">Reference proteome</keyword>
<evidence type="ECO:0000313" key="1">
    <source>
        <dbReference type="EMBL" id="MBP1920290.1"/>
    </source>
</evidence>
<dbReference type="SUPFAM" id="SSF52540">
    <property type="entry name" value="P-loop containing nucleoside triphosphate hydrolases"/>
    <property type="match status" value="1"/>
</dbReference>